<dbReference type="EMBL" id="OU963868">
    <property type="protein sequence ID" value="CAH0393222.1"/>
    <property type="molecule type" value="Genomic_DNA"/>
</dbReference>
<dbReference type="SUPFAM" id="SSF52799">
    <property type="entry name" value="(Phosphotyrosine protein) phosphatases II"/>
    <property type="match status" value="1"/>
</dbReference>
<feature type="region of interest" description="Disordered" evidence="1">
    <location>
        <begin position="279"/>
        <end position="309"/>
    </location>
</feature>
<evidence type="ECO:0000259" key="3">
    <source>
        <dbReference type="PROSITE" id="PS51182"/>
    </source>
</evidence>
<dbReference type="GO" id="GO:0005925">
    <property type="term" value="C:focal adhesion"/>
    <property type="evidence" value="ECO:0007669"/>
    <property type="project" value="TreeGrafter"/>
</dbReference>
<keyword evidence="5" id="KW-1185">Reference proteome</keyword>
<feature type="domain" description="C2 tensin-type" evidence="3">
    <location>
        <begin position="189"/>
        <end position="249"/>
    </location>
</feature>
<evidence type="ECO:0000313" key="5">
    <source>
        <dbReference type="Proteomes" id="UP001152759"/>
    </source>
</evidence>
<sequence>MTSGGRRAARRPRDQSAMSGMDLTYVTERMIALWFPGDLPHSAFIAGHQEAATMLQGKHPDNYMVFNLSEPRRSVRSHHDRVTELGWPPDLAPSLERLCTVCKQIDSWLAGNPARIAVLHARGNKERIGVVVAAFAHYSDICGGPDQALDRFAMRRFLDSKIGDLEQPSNRRHYSGNQRDSGTADSPTRCSSNASEPLPPLREQIFSCQFHTCAITDYTVSFTRQELDSACHDLRFPLDGAVELHFSATPESVRLPAPAPTPAVPVDLSTDPVTRWDSYENLADSPLGDTADTDTEDTAGRTNHQSEALRPRTLSYDRLVALQTADRAGHSGSVPHKMNTRTECYS</sequence>
<dbReference type="SMART" id="SM01326">
    <property type="entry name" value="PTEN_C2"/>
    <property type="match status" value="1"/>
</dbReference>
<dbReference type="AlphaFoldDB" id="A0A9P0AHJ1"/>
<organism evidence="4 5">
    <name type="scientific">Bemisia tabaci</name>
    <name type="common">Sweetpotato whitefly</name>
    <name type="synonym">Aleurodes tabaci</name>
    <dbReference type="NCBI Taxonomy" id="7038"/>
    <lineage>
        <taxon>Eukaryota</taxon>
        <taxon>Metazoa</taxon>
        <taxon>Ecdysozoa</taxon>
        <taxon>Arthropoda</taxon>
        <taxon>Hexapoda</taxon>
        <taxon>Insecta</taxon>
        <taxon>Pterygota</taxon>
        <taxon>Neoptera</taxon>
        <taxon>Paraneoptera</taxon>
        <taxon>Hemiptera</taxon>
        <taxon>Sternorrhyncha</taxon>
        <taxon>Aleyrodoidea</taxon>
        <taxon>Aleyrodidae</taxon>
        <taxon>Aleyrodinae</taxon>
        <taxon>Bemisia</taxon>
    </lineage>
</organism>
<reference evidence="4" key="1">
    <citation type="submission" date="2021-12" db="EMBL/GenBank/DDBJ databases">
        <authorList>
            <person name="King R."/>
        </authorList>
    </citation>
    <scope>NUCLEOTIDE SEQUENCE</scope>
</reference>
<dbReference type="InterPro" id="IPR051484">
    <property type="entry name" value="Tensin_PTEN_phosphatase"/>
</dbReference>
<evidence type="ECO:0000256" key="1">
    <source>
        <dbReference type="SAM" id="MobiDB-lite"/>
    </source>
</evidence>
<dbReference type="InterPro" id="IPR029023">
    <property type="entry name" value="Tensin_phosphatase"/>
</dbReference>
<dbReference type="Pfam" id="PF10409">
    <property type="entry name" value="PTEN_C2"/>
    <property type="match status" value="1"/>
</dbReference>
<protein>
    <submittedName>
        <fullName evidence="4">Uncharacterized protein</fullName>
    </submittedName>
</protein>
<feature type="domain" description="Phosphatase tensin-type" evidence="2">
    <location>
        <begin position="12"/>
        <end position="172"/>
    </location>
</feature>
<dbReference type="InterPro" id="IPR029021">
    <property type="entry name" value="Prot-tyrosine_phosphatase-like"/>
</dbReference>
<dbReference type="InterPro" id="IPR014020">
    <property type="entry name" value="Tensin_C2-dom"/>
</dbReference>
<feature type="compositionally biased region" description="Polar residues" evidence="1">
    <location>
        <begin position="175"/>
        <end position="195"/>
    </location>
</feature>
<dbReference type="Gene3D" id="3.90.190.10">
    <property type="entry name" value="Protein tyrosine phosphatase superfamily"/>
    <property type="match status" value="1"/>
</dbReference>
<dbReference type="Proteomes" id="UP001152759">
    <property type="component" value="Chromosome 7"/>
</dbReference>
<accession>A0A9P0AHJ1</accession>
<gene>
    <name evidence="4" type="ORF">BEMITA_LOCUS11647</name>
</gene>
<dbReference type="InterPro" id="IPR035892">
    <property type="entry name" value="C2_domain_sf"/>
</dbReference>
<dbReference type="PROSITE" id="PS51182">
    <property type="entry name" value="C2_TENSIN"/>
    <property type="match status" value="1"/>
</dbReference>
<dbReference type="Gene3D" id="2.60.40.1110">
    <property type="match status" value="1"/>
</dbReference>
<dbReference type="PANTHER" id="PTHR45734">
    <property type="entry name" value="TENSIN"/>
    <property type="match status" value="1"/>
</dbReference>
<dbReference type="PROSITE" id="PS51181">
    <property type="entry name" value="PPASE_TENSIN"/>
    <property type="match status" value="1"/>
</dbReference>
<feature type="region of interest" description="Disordered" evidence="1">
    <location>
        <begin position="166"/>
        <end position="196"/>
    </location>
</feature>
<evidence type="ECO:0000313" key="4">
    <source>
        <dbReference type="EMBL" id="CAH0393222.1"/>
    </source>
</evidence>
<evidence type="ECO:0000259" key="2">
    <source>
        <dbReference type="PROSITE" id="PS51181"/>
    </source>
</evidence>
<name>A0A9P0AHJ1_BEMTA</name>
<proteinExistence type="predicted"/>
<dbReference type="SUPFAM" id="SSF49562">
    <property type="entry name" value="C2 domain (Calcium/lipid-binding domain, CaLB)"/>
    <property type="match status" value="1"/>
</dbReference>
<dbReference type="PANTHER" id="PTHR45734:SF10">
    <property type="entry name" value="BLISTERY, ISOFORM A"/>
    <property type="match status" value="1"/>
</dbReference>